<organism evidence="1 2">
    <name type="scientific">Marispirochaeta aestuarii</name>
    <dbReference type="NCBI Taxonomy" id="1963862"/>
    <lineage>
        <taxon>Bacteria</taxon>
        <taxon>Pseudomonadati</taxon>
        <taxon>Spirochaetota</taxon>
        <taxon>Spirochaetia</taxon>
        <taxon>Spirochaetales</taxon>
        <taxon>Spirochaetaceae</taxon>
        <taxon>Marispirochaeta</taxon>
    </lineage>
</organism>
<dbReference type="STRING" id="1963862.B4O97_11410"/>
<dbReference type="RefSeq" id="WP_083050943.1">
    <property type="nucleotide sequence ID" value="NZ_MWQY01000011.1"/>
</dbReference>
<evidence type="ECO:0000313" key="2">
    <source>
        <dbReference type="Proteomes" id="UP000192343"/>
    </source>
</evidence>
<name>A0A1Y1RXB6_9SPIO</name>
<dbReference type="Proteomes" id="UP000192343">
    <property type="component" value="Unassembled WGS sequence"/>
</dbReference>
<protein>
    <submittedName>
        <fullName evidence="1">Uncharacterized protein</fullName>
    </submittedName>
</protein>
<dbReference type="AlphaFoldDB" id="A0A1Y1RXB6"/>
<comment type="caution">
    <text evidence="1">The sequence shown here is derived from an EMBL/GenBank/DDBJ whole genome shotgun (WGS) entry which is preliminary data.</text>
</comment>
<dbReference type="EMBL" id="MWQY01000011">
    <property type="protein sequence ID" value="ORC34937.1"/>
    <property type="molecule type" value="Genomic_DNA"/>
</dbReference>
<keyword evidence="2" id="KW-1185">Reference proteome</keyword>
<reference evidence="1 2" key="1">
    <citation type="submission" date="2017-03" db="EMBL/GenBank/DDBJ databases">
        <title>Draft Genome sequence of Marispirochaeta sp. strain JC444.</title>
        <authorList>
            <person name="Shivani Y."/>
            <person name="Subhash Y."/>
            <person name="Sasikala C."/>
            <person name="Ramana C."/>
        </authorList>
    </citation>
    <scope>NUCLEOTIDE SEQUENCE [LARGE SCALE GENOMIC DNA]</scope>
    <source>
        <strain evidence="1 2">JC444</strain>
    </source>
</reference>
<proteinExistence type="predicted"/>
<dbReference type="OrthoDB" id="354733at2"/>
<accession>A0A1Y1RXB6</accession>
<gene>
    <name evidence="1" type="ORF">B4O97_11410</name>
</gene>
<evidence type="ECO:0000313" key="1">
    <source>
        <dbReference type="EMBL" id="ORC34937.1"/>
    </source>
</evidence>
<sequence length="472" mass="54927">MEERIDLDDALNQAVAHRREHIDKRIMPKLKEDFRRYHTSFQNVYNVLLRKGLVQEDPYKGDFKISEVTTPSNEPYLESEKNEKMSIRLSQFDSILEFLTNYYQFSADFLNLKRLKNISALLNYFHWTKLGVSSTSLNTRVMADLVQHIKQGSDSLSANIVSDGCNQLSKLTNEIFSLLKDVTAFSRELYKQDIRERVLYKLSISGEPSSQVMEEAFNQIKRSFPRELPDTPFFPELVNELVAEEYSPQRDKLKQELIKSLQIKEKKQETRQEVSHKPLLLEAARILSGASIHLEKAVSKLNESQQLLDQRRLSLGERFRRWVMNVVQKKGDKHVYMVEFFDEKTGATRMVRVDYDAFSENVLKRARALNMLSSKVSSAYMRLEGSDEEKVYEYVSSIVDELYKILNTLPALDTFFKSEAPRELRSSIRGIKLEISAIKNVVIRSNQKRHEYIAKKEEIEQLKKLGIDTSVN</sequence>